<dbReference type="Pfam" id="PF13966">
    <property type="entry name" value="zf-RVT"/>
    <property type="match status" value="1"/>
</dbReference>
<dbReference type="PANTHER" id="PTHR47074:SF61">
    <property type="entry name" value="RNASE H TYPE-1 DOMAIN-CONTAINING PROTEIN"/>
    <property type="match status" value="1"/>
</dbReference>
<reference evidence="3 4" key="1">
    <citation type="journal article" date="2019" name="Genome Biol. Evol.">
        <title>Insights into the evolution of the New World diploid cottons (Gossypium, subgenus Houzingenia) based on genome sequencing.</title>
        <authorList>
            <person name="Grover C.E."/>
            <person name="Arick M.A. 2nd"/>
            <person name="Thrash A."/>
            <person name="Conover J.L."/>
            <person name="Sanders W.S."/>
            <person name="Peterson D.G."/>
            <person name="Frelichowski J.E."/>
            <person name="Scheffler J.A."/>
            <person name="Scheffler B.E."/>
            <person name="Wendel J.F."/>
        </authorList>
    </citation>
    <scope>NUCLEOTIDE SEQUENCE [LARGE SCALE GENOMIC DNA]</scope>
    <source>
        <strain evidence="3">57</strain>
        <tissue evidence="3">Leaf</tissue>
    </source>
</reference>
<feature type="non-terminal residue" evidence="3">
    <location>
        <position position="379"/>
    </location>
</feature>
<evidence type="ECO:0008006" key="5">
    <source>
        <dbReference type="Google" id="ProtNLM"/>
    </source>
</evidence>
<dbReference type="EMBL" id="JABFAB010000002">
    <property type="protein sequence ID" value="MBA0641789.1"/>
    <property type="molecule type" value="Genomic_DNA"/>
</dbReference>
<dbReference type="SUPFAM" id="SSF53098">
    <property type="entry name" value="Ribonuclease H-like"/>
    <property type="match status" value="1"/>
</dbReference>
<dbReference type="InterPro" id="IPR002156">
    <property type="entry name" value="RNaseH_domain"/>
</dbReference>
<dbReference type="InterPro" id="IPR012337">
    <property type="entry name" value="RNaseH-like_sf"/>
</dbReference>
<feature type="domain" description="Reverse transcriptase zinc-binding" evidence="2">
    <location>
        <begin position="93"/>
        <end position="164"/>
    </location>
</feature>
<dbReference type="InterPro" id="IPR052929">
    <property type="entry name" value="RNase_H-like_EbsB-rel"/>
</dbReference>
<dbReference type="GO" id="GO:0004523">
    <property type="term" value="F:RNA-DNA hybrid ribonuclease activity"/>
    <property type="evidence" value="ECO:0007669"/>
    <property type="project" value="InterPro"/>
</dbReference>
<dbReference type="Gene3D" id="3.30.420.10">
    <property type="entry name" value="Ribonuclease H-like superfamily/Ribonuclease H"/>
    <property type="match status" value="1"/>
</dbReference>
<sequence>PCKINIDRVSGIDRVVDLIDVDSSEWRSELIQTLFSEPLGRSILRFPLAGHVSSDRWHWFLEDNGEYLVRSGYKLLLRGFSGTDGDCYINITQHTRLLYKHLWRAQVPEKTEITCWRYINNFLPTKVNLYQRRLGSNCMCPRCGCGPETILHVCRDCPGILHIWHNLGISWDPVLAADDTPINWVGQLFAQGTRHVCVNFDAGFFANLHVASAGVIVWDSAGLILGLACLWQDNVSCLLTSEALACVRAICFAQDLGFRKVELEGDSTVLLSKLNAAAIDRSTITSIIWDAKRLVLGFEHFKFHHIQRGGNTVAHLFRDQHRFRRRWIVIGGGGSDLADMITDIAILARSGSFLAIFVSTSTLYVDRWLTLGVLELFRA</sequence>
<dbReference type="InterPro" id="IPR036397">
    <property type="entry name" value="RNaseH_sf"/>
</dbReference>
<dbReference type="InterPro" id="IPR044730">
    <property type="entry name" value="RNase_H-like_dom_plant"/>
</dbReference>
<dbReference type="OrthoDB" id="1717299at2759"/>
<evidence type="ECO:0000259" key="2">
    <source>
        <dbReference type="Pfam" id="PF13966"/>
    </source>
</evidence>
<dbReference type="PANTHER" id="PTHR47074">
    <property type="entry name" value="BNAC02G40300D PROTEIN"/>
    <property type="match status" value="1"/>
</dbReference>
<comment type="caution">
    <text evidence="3">The sequence shown here is derived from an EMBL/GenBank/DDBJ whole genome shotgun (WGS) entry which is preliminary data.</text>
</comment>
<dbReference type="AlphaFoldDB" id="A0A7J8TUE3"/>
<name>A0A7J8TUE3_9ROSI</name>
<dbReference type="CDD" id="cd06222">
    <property type="entry name" value="RNase_H_like"/>
    <property type="match status" value="1"/>
</dbReference>
<proteinExistence type="predicted"/>
<evidence type="ECO:0000313" key="4">
    <source>
        <dbReference type="Proteomes" id="UP000593573"/>
    </source>
</evidence>
<evidence type="ECO:0000259" key="1">
    <source>
        <dbReference type="Pfam" id="PF13456"/>
    </source>
</evidence>
<dbReference type="Pfam" id="PF13456">
    <property type="entry name" value="RVT_3"/>
    <property type="match status" value="1"/>
</dbReference>
<dbReference type="GO" id="GO:0003676">
    <property type="term" value="F:nucleic acid binding"/>
    <property type="evidence" value="ECO:0007669"/>
    <property type="project" value="InterPro"/>
</dbReference>
<feature type="domain" description="RNase H type-1" evidence="1">
    <location>
        <begin position="199"/>
        <end position="316"/>
    </location>
</feature>
<protein>
    <recommendedName>
        <fullName evidence="5">RNase H type-1 domain-containing protein</fullName>
    </recommendedName>
</protein>
<dbReference type="InterPro" id="IPR026960">
    <property type="entry name" value="RVT-Znf"/>
</dbReference>
<accession>A0A7J8TUE3</accession>
<organism evidence="3 4">
    <name type="scientific">Gossypium klotzschianum</name>
    <dbReference type="NCBI Taxonomy" id="34286"/>
    <lineage>
        <taxon>Eukaryota</taxon>
        <taxon>Viridiplantae</taxon>
        <taxon>Streptophyta</taxon>
        <taxon>Embryophyta</taxon>
        <taxon>Tracheophyta</taxon>
        <taxon>Spermatophyta</taxon>
        <taxon>Magnoliopsida</taxon>
        <taxon>eudicotyledons</taxon>
        <taxon>Gunneridae</taxon>
        <taxon>Pentapetalae</taxon>
        <taxon>rosids</taxon>
        <taxon>malvids</taxon>
        <taxon>Malvales</taxon>
        <taxon>Malvaceae</taxon>
        <taxon>Malvoideae</taxon>
        <taxon>Gossypium</taxon>
    </lineage>
</organism>
<keyword evidence="4" id="KW-1185">Reference proteome</keyword>
<gene>
    <name evidence="3" type="ORF">Goklo_026289</name>
</gene>
<dbReference type="Proteomes" id="UP000593573">
    <property type="component" value="Unassembled WGS sequence"/>
</dbReference>
<evidence type="ECO:0000313" key="3">
    <source>
        <dbReference type="EMBL" id="MBA0641789.1"/>
    </source>
</evidence>